<evidence type="ECO:0000313" key="11">
    <source>
        <dbReference type="EMBL" id="OPJ89251.1"/>
    </source>
</evidence>
<feature type="compositionally biased region" description="Low complexity" evidence="9">
    <location>
        <begin position="1010"/>
        <end position="1043"/>
    </location>
</feature>
<keyword evidence="6" id="KW-0472">Membrane</keyword>
<dbReference type="GO" id="GO:0051050">
    <property type="term" value="P:positive regulation of transport"/>
    <property type="evidence" value="ECO:0007669"/>
    <property type="project" value="UniProtKB-ARBA"/>
</dbReference>
<keyword evidence="5" id="KW-0175">Coiled coil</keyword>
<dbReference type="GO" id="GO:0051015">
    <property type="term" value="F:actin filament binding"/>
    <property type="evidence" value="ECO:0007669"/>
    <property type="project" value="TreeGrafter"/>
</dbReference>
<feature type="domain" description="I/LWEQ" evidence="10">
    <location>
        <begin position="200"/>
        <end position="441"/>
    </location>
</feature>
<feature type="compositionally biased region" description="Low complexity" evidence="9">
    <location>
        <begin position="986"/>
        <end position="1000"/>
    </location>
</feature>
<evidence type="ECO:0000256" key="4">
    <source>
        <dbReference type="ARBA" id="ARBA00022583"/>
    </source>
</evidence>
<keyword evidence="3" id="KW-0963">Cytoplasm</keyword>
<dbReference type="InterPro" id="IPR035964">
    <property type="entry name" value="I/LWEQ_dom_sf"/>
</dbReference>
<dbReference type="GO" id="GO:0043325">
    <property type="term" value="F:phosphatidylinositol-3,4-bisphosphate binding"/>
    <property type="evidence" value="ECO:0007669"/>
    <property type="project" value="TreeGrafter"/>
</dbReference>
<dbReference type="PROSITE" id="PS50945">
    <property type="entry name" value="I_LWEQ"/>
    <property type="match status" value="1"/>
</dbReference>
<comment type="caution">
    <text evidence="11">The sequence shown here is derived from an EMBL/GenBank/DDBJ whole genome shotgun (WGS) entry which is preliminary data.</text>
</comment>
<dbReference type="OrthoDB" id="6510268at2759"/>
<dbReference type="GO" id="GO:0051130">
    <property type="term" value="P:positive regulation of cellular component organization"/>
    <property type="evidence" value="ECO:0007669"/>
    <property type="project" value="UniProtKB-ARBA"/>
</dbReference>
<dbReference type="Gene3D" id="1.20.1410.10">
    <property type="entry name" value="I/LWEQ domain"/>
    <property type="match status" value="1"/>
</dbReference>
<dbReference type="Gene3D" id="6.10.250.920">
    <property type="match status" value="1"/>
</dbReference>
<dbReference type="GO" id="GO:0080025">
    <property type="term" value="F:phosphatidylinositol-3,5-bisphosphate binding"/>
    <property type="evidence" value="ECO:0007669"/>
    <property type="project" value="TreeGrafter"/>
</dbReference>
<accession>A0A1V4KY81</accession>
<feature type="region of interest" description="Disordered" evidence="9">
    <location>
        <begin position="1380"/>
        <end position="1461"/>
    </location>
</feature>
<feature type="compositionally biased region" description="Basic and acidic residues" evidence="9">
    <location>
        <begin position="858"/>
        <end position="869"/>
    </location>
</feature>
<organism evidence="11 12">
    <name type="scientific">Patagioenas fasciata monilis</name>
    <dbReference type="NCBI Taxonomy" id="372326"/>
    <lineage>
        <taxon>Eukaryota</taxon>
        <taxon>Metazoa</taxon>
        <taxon>Chordata</taxon>
        <taxon>Craniata</taxon>
        <taxon>Vertebrata</taxon>
        <taxon>Euteleostomi</taxon>
        <taxon>Archelosauria</taxon>
        <taxon>Archosauria</taxon>
        <taxon>Dinosauria</taxon>
        <taxon>Saurischia</taxon>
        <taxon>Theropoda</taxon>
        <taxon>Coelurosauria</taxon>
        <taxon>Aves</taxon>
        <taxon>Neognathae</taxon>
        <taxon>Neoaves</taxon>
        <taxon>Columbimorphae</taxon>
        <taxon>Columbiformes</taxon>
        <taxon>Columbidae</taxon>
        <taxon>Patagioenas</taxon>
    </lineage>
</organism>
<evidence type="ECO:0000256" key="6">
    <source>
        <dbReference type="ARBA" id="ARBA00023136"/>
    </source>
</evidence>
<feature type="compositionally biased region" description="Low complexity" evidence="9">
    <location>
        <begin position="1428"/>
        <end position="1461"/>
    </location>
</feature>
<dbReference type="GO" id="GO:0098793">
    <property type="term" value="C:presynapse"/>
    <property type="evidence" value="ECO:0007669"/>
    <property type="project" value="TreeGrafter"/>
</dbReference>
<comment type="subcellular location">
    <subcellularLocation>
        <location evidence="1">Cytoplasmic vesicle membrane</location>
    </subcellularLocation>
</comment>
<comment type="similarity">
    <text evidence="2">Belongs to the SLA2 family.</text>
</comment>
<feature type="region of interest" description="Disordered" evidence="9">
    <location>
        <begin position="516"/>
        <end position="547"/>
    </location>
</feature>
<feature type="region of interest" description="Disordered" evidence="9">
    <location>
        <begin position="986"/>
        <end position="1131"/>
    </location>
</feature>
<proteinExistence type="inferred from homology"/>
<dbReference type="GO" id="GO:0007015">
    <property type="term" value="P:actin filament organization"/>
    <property type="evidence" value="ECO:0007669"/>
    <property type="project" value="TreeGrafter"/>
</dbReference>
<keyword evidence="12" id="KW-1185">Reference proteome</keyword>
<dbReference type="FunFam" id="1.20.5.1700:FF:000002">
    <property type="entry name" value="Huntingtin interacting protein 1"/>
    <property type="match status" value="1"/>
</dbReference>
<dbReference type="GO" id="GO:0032051">
    <property type="term" value="F:clathrin light chain binding"/>
    <property type="evidence" value="ECO:0007669"/>
    <property type="project" value="TreeGrafter"/>
</dbReference>
<evidence type="ECO:0000256" key="5">
    <source>
        <dbReference type="ARBA" id="ARBA00023054"/>
    </source>
</evidence>
<keyword evidence="4" id="KW-0254">Endocytosis</keyword>
<dbReference type="Pfam" id="PF15229">
    <property type="entry name" value="POM121"/>
    <property type="match status" value="1"/>
</dbReference>
<feature type="compositionally biased region" description="Polar residues" evidence="9">
    <location>
        <begin position="1044"/>
        <end position="1054"/>
    </location>
</feature>
<feature type="compositionally biased region" description="Basic and acidic residues" evidence="9">
    <location>
        <begin position="521"/>
        <end position="533"/>
    </location>
</feature>
<sequence>MINTCSGSSPQRRTPPAGWTSAWCSVLGKIHKKTESREQALQQHMAEEQFALVQGTAREAERMVQDALARMEDPTHIGCTGSADCLLSRTLAASECAERLQDAHGKFRSDRTAVGSLLPCLGLFAHLVSETLLQGSATSHLAPMEPADRLLELCRQCGSEAISYLSALQDPGTVEGADCSSVTTCLGRISIIGEELRPKGLDVKQEELGDLVDKEMAATAAAIETAAARIEEMLSKARAGDTGVKLEVNERILGSCTDLMQAIHVLVLASKDLQREIVESGRGAASPREFYAKNSRWTEGLISASKAVGWGATVLVDAADLVVQGKGTFEELMVCSREIAASTAQLVAASKVKADKDSTNLCKLQQASRGVTQATAAVVASTKAGKSQVEEKDSMDFSSMTLTQIKRQEMDSQSARGAVQLRGRASELEAELAEQRHLKQQAQDESEFLRTELEELKKQREDTEKAQRSLTEIERRAQANEQRYSKLKEKYSELVQNHADLLRKNAEVTKQVTVARQAQGDVEREKKELEDSFQRVSEQAQRKSQEQAEVLDTLKRELAASRQELQVLQATLESSTKAGAEQSTRLASLEQERDSLNQAAEQHGEEMAALRAELQQLRDTLSHQQESNRTELETLQSQLRDKARSAVSVCPPAARWEGSSPRSAPWARRATPLRSPVTVRIARPAAGMARSPALEQLISPVAFPANSSPDPCAKETVLNAIRESRKRAVEQEEEEEHTFGNNQESKRRRHDSSGSGHSAFEPLVANGAPASLIPKPGSLKRGLISHCPDDGSSKRSRTSSVSSLNNTYAGGIPSSIRNAIASSYSSSRGLVQLRKRRGMSVSPLSSPASSRPQTPEWPLKKAREEELHRSNTSTPVKSDKELQPEKAVETPVRKKQNSLSPPSGSSGKRKRKIQLLSSRRGDQLALPPPPQLGYTITSEDLDAEKKAALQWFNKVLEDKADAAPSTTAETPPASRLLVFPVTAPGPAPASTAPAPAGTPSLLDSLKKMQSSSAAPTPAESAGAVVAPQPPSLAAQPSAPAVSLESSAPPATSADTKPVPVLSPAASAAPPALGAQTPSSLAPPAFPELGPTASKPPAFPKPSILFGITNAPPASQPATTATTSAPTATTAAPTTAPVFKPIFGALPKSESAAACTAVVSPAVTMSASSGPSLTSSTTTVFKPIFGSVTTAASSPAKASPFAFKPPSQPASATELPAASTATLAGFTGLPNVIFTTAATTATTQSSSTDATIKPVFSFGLNPPASTGPVASPAITAATSTATSQPFLFGGATSSAPSTETTFATPGPVFQFGKPSSTTVAATTSVPGGPAFGQAPSKSAAPTTTVGFSLFGGTTLTSSTPATTGQATLTFGSSLSAFGSSFSAGAKPPPPYPSAASQPAFSAGAAESQPPASKPAAGPVSFGPPFSFGAPTAQPAAQPAFGSGAQPTFGTTSTQGSFGTPSTQAAFGTTTSVFSFGTATSTTTSFGSTTQTTSSSSTGTTVFGTTPSPFTFGAAAQPGPSGSTFGIGTPALTSGSAAVGFSFGAGQSGAAPATTPFGSSLAQNQSTPFAFAVPSTPDNKPVFGGAPAPTFGQSAPVPGAVGSGGSGISFGTPSTPASAFGGVGASFGSSTPAFSIGAGSKTGARQRLQARRQHTRKK</sequence>
<feature type="compositionally biased region" description="Low complexity" evidence="9">
    <location>
        <begin position="840"/>
        <end position="852"/>
    </location>
</feature>
<protein>
    <submittedName>
        <fullName evidence="11">Nuclear envelope pore membrane protein POM 121C</fullName>
    </submittedName>
</protein>
<dbReference type="GO" id="GO:0030659">
    <property type="term" value="C:cytoplasmic vesicle membrane"/>
    <property type="evidence" value="ECO:0007669"/>
    <property type="project" value="UniProtKB-SubCell"/>
</dbReference>
<dbReference type="GO" id="GO:0048268">
    <property type="term" value="P:clathrin coat assembly"/>
    <property type="evidence" value="ECO:0007669"/>
    <property type="project" value="TreeGrafter"/>
</dbReference>
<dbReference type="SUPFAM" id="SSF109885">
    <property type="entry name" value="I/LWEQ domain"/>
    <property type="match status" value="1"/>
</dbReference>
<dbReference type="Proteomes" id="UP000190648">
    <property type="component" value="Unassembled WGS sequence"/>
</dbReference>
<dbReference type="Pfam" id="PF01608">
    <property type="entry name" value="I_LWEQ"/>
    <property type="match status" value="1"/>
</dbReference>
<dbReference type="GO" id="GO:0030864">
    <property type="term" value="C:cortical actin cytoskeleton"/>
    <property type="evidence" value="ECO:0007669"/>
    <property type="project" value="TreeGrafter"/>
</dbReference>
<evidence type="ECO:0000256" key="1">
    <source>
        <dbReference type="ARBA" id="ARBA00004156"/>
    </source>
</evidence>
<keyword evidence="8" id="KW-0968">Cytoplasmic vesicle</keyword>
<evidence type="ECO:0000256" key="8">
    <source>
        <dbReference type="ARBA" id="ARBA00023329"/>
    </source>
</evidence>
<dbReference type="GO" id="GO:0030136">
    <property type="term" value="C:clathrin-coated vesicle"/>
    <property type="evidence" value="ECO:0007669"/>
    <property type="project" value="TreeGrafter"/>
</dbReference>
<dbReference type="PANTHER" id="PTHR10407">
    <property type="entry name" value="HUNTINGTIN INTERACTING PROTEIN 1"/>
    <property type="match status" value="1"/>
</dbReference>
<feature type="compositionally biased region" description="Basic and acidic residues" evidence="9">
    <location>
        <begin position="877"/>
        <end position="892"/>
    </location>
</feature>
<dbReference type="GO" id="GO:0030100">
    <property type="term" value="P:regulation of endocytosis"/>
    <property type="evidence" value="ECO:0007669"/>
    <property type="project" value="UniProtKB-ARBA"/>
</dbReference>
<name>A0A1V4KY81_PATFA</name>
<evidence type="ECO:0000256" key="2">
    <source>
        <dbReference type="ARBA" id="ARBA00010135"/>
    </source>
</evidence>
<dbReference type="STRING" id="372326.A0A1V4KY81"/>
<evidence type="ECO:0000256" key="9">
    <source>
        <dbReference type="SAM" id="MobiDB-lite"/>
    </source>
</evidence>
<dbReference type="Gene3D" id="1.20.5.1700">
    <property type="match status" value="1"/>
</dbReference>
<feature type="compositionally biased region" description="Low complexity" evidence="9">
    <location>
        <begin position="1057"/>
        <end position="1072"/>
    </location>
</feature>
<keyword evidence="7" id="KW-0009">Actin-binding</keyword>
<feature type="compositionally biased region" description="Basic residues" evidence="9">
    <location>
        <begin position="1646"/>
        <end position="1656"/>
    </location>
</feature>
<evidence type="ECO:0000256" key="3">
    <source>
        <dbReference type="ARBA" id="ARBA00022490"/>
    </source>
</evidence>
<feature type="compositionally biased region" description="Polar residues" evidence="9">
    <location>
        <begin position="897"/>
        <end position="906"/>
    </location>
</feature>
<feature type="compositionally biased region" description="Low complexity" evidence="9">
    <location>
        <begin position="962"/>
        <end position="973"/>
    </location>
</feature>
<feature type="region of interest" description="Disordered" evidence="9">
    <location>
        <begin position="1572"/>
        <end position="1597"/>
    </location>
</feature>
<dbReference type="EMBL" id="LSYS01001226">
    <property type="protein sequence ID" value="OPJ89251.1"/>
    <property type="molecule type" value="Genomic_DNA"/>
</dbReference>
<dbReference type="InterPro" id="IPR002558">
    <property type="entry name" value="ILWEQ_dom"/>
</dbReference>
<gene>
    <name evidence="11" type="ORF">AV530_010057</name>
</gene>
<feature type="region of interest" description="Disordered" evidence="9">
    <location>
        <begin position="835"/>
        <end position="935"/>
    </location>
</feature>
<dbReference type="PANTHER" id="PTHR10407:SF14">
    <property type="entry name" value="HUNTINGTIN-INTERACTING PROTEIN 1"/>
    <property type="match status" value="1"/>
</dbReference>
<evidence type="ECO:0000259" key="10">
    <source>
        <dbReference type="PROSITE" id="PS50945"/>
    </source>
</evidence>
<evidence type="ECO:0000256" key="7">
    <source>
        <dbReference type="ARBA" id="ARBA00023203"/>
    </source>
</evidence>
<dbReference type="InterPro" id="IPR030224">
    <property type="entry name" value="Sla2_fam"/>
</dbReference>
<feature type="region of interest" description="Disordered" evidence="9">
    <location>
        <begin position="1632"/>
        <end position="1656"/>
    </location>
</feature>
<dbReference type="InterPro" id="IPR032422">
    <property type="entry name" value="HIP1_clath-bd"/>
</dbReference>
<feature type="compositionally biased region" description="Low complexity" evidence="9">
    <location>
        <begin position="1110"/>
        <end position="1131"/>
    </location>
</feature>
<feature type="compositionally biased region" description="Low complexity" evidence="9">
    <location>
        <begin position="1392"/>
        <end position="1404"/>
    </location>
</feature>
<feature type="region of interest" description="Disordered" evidence="9">
    <location>
        <begin position="725"/>
        <end position="813"/>
    </location>
</feature>
<dbReference type="GO" id="GO:0006897">
    <property type="term" value="P:endocytosis"/>
    <property type="evidence" value="ECO:0007669"/>
    <property type="project" value="UniProtKB-KW"/>
</dbReference>
<feature type="region of interest" description="Disordered" evidence="9">
    <location>
        <begin position="962"/>
        <end position="981"/>
    </location>
</feature>
<dbReference type="Pfam" id="PF16515">
    <property type="entry name" value="HIP1_clath_bdg"/>
    <property type="match status" value="1"/>
</dbReference>
<evidence type="ECO:0000313" key="12">
    <source>
        <dbReference type="Proteomes" id="UP000190648"/>
    </source>
</evidence>
<dbReference type="GO" id="GO:0035615">
    <property type="term" value="F:clathrin adaptor activity"/>
    <property type="evidence" value="ECO:0007669"/>
    <property type="project" value="TreeGrafter"/>
</dbReference>
<reference evidence="11 12" key="1">
    <citation type="submission" date="2016-02" db="EMBL/GenBank/DDBJ databases">
        <title>Band-tailed pigeon sequencing and assembly.</title>
        <authorList>
            <person name="Soares A.E."/>
            <person name="Novak B.J."/>
            <person name="Rice E.S."/>
            <person name="O'Connell B."/>
            <person name="Chang D."/>
            <person name="Weber S."/>
            <person name="Shapiro B."/>
        </authorList>
    </citation>
    <scope>NUCLEOTIDE SEQUENCE [LARGE SCALE GENOMIC DNA]</scope>
    <source>
        <strain evidence="11">BTP2013</strain>
        <tissue evidence="11">Blood</tissue>
    </source>
</reference>
<dbReference type="SMART" id="SM00307">
    <property type="entry name" value="ILWEQ"/>
    <property type="match status" value="1"/>
</dbReference>
<dbReference type="FunFam" id="1.20.1410.10:FF:000002">
    <property type="entry name" value="Huntingtin interacting protein 1"/>
    <property type="match status" value="1"/>
</dbReference>